<dbReference type="CDD" id="cd09354">
    <property type="entry name" value="LIM2_LPP"/>
    <property type="match status" value="1"/>
</dbReference>
<evidence type="ECO:0000256" key="6">
    <source>
        <dbReference type="ARBA" id="ARBA00022737"/>
    </source>
</evidence>
<reference evidence="17" key="1">
    <citation type="submission" date="2025-08" db="UniProtKB">
        <authorList>
            <consortium name="RefSeq"/>
        </authorList>
    </citation>
    <scope>IDENTIFICATION</scope>
    <source>
        <strain evidence="17">Airmid</strain>
    </source>
</reference>
<evidence type="ECO:0000256" key="11">
    <source>
        <dbReference type="ARBA" id="ARBA00023212"/>
    </source>
</evidence>
<dbReference type="AlphaFoldDB" id="A0A6P6Y6A0"/>
<dbReference type="InParanoid" id="A0A6P6Y6A0"/>
<dbReference type="GO" id="GO:0001725">
    <property type="term" value="C:stress fiber"/>
    <property type="evidence" value="ECO:0007669"/>
    <property type="project" value="TreeGrafter"/>
</dbReference>
<feature type="domain" description="LIM zinc-binding" evidence="15">
    <location>
        <begin position="432"/>
        <end position="492"/>
    </location>
</feature>
<evidence type="ECO:0000259" key="15">
    <source>
        <dbReference type="PROSITE" id="PS50023"/>
    </source>
</evidence>
<keyword evidence="7 13" id="KW-0862">Zinc</keyword>
<keyword evidence="6" id="KW-0677">Repeat</keyword>
<feature type="compositionally biased region" description="Low complexity" evidence="14">
    <location>
        <begin position="319"/>
        <end position="335"/>
    </location>
</feature>
<dbReference type="OrthoDB" id="25414at2759"/>
<accession>A0A6P6Y6A0</accession>
<dbReference type="OMA" id="DHPHINS"/>
<dbReference type="SUPFAM" id="SSF57716">
    <property type="entry name" value="Glucocorticoid receptor-like (DNA-binding domain)"/>
    <property type="match status" value="3"/>
</dbReference>
<dbReference type="KEGG" id="dpte:113794971"/>
<comment type="similarity">
    <text evidence="3">Belongs to the zyxin/ajuba family.</text>
</comment>
<dbReference type="Proteomes" id="UP000515146">
    <property type="component" value="Unplaced"/>
</dbReference>
<keyword evidence="11" id="KW-0206">Cytoskeleton</keyword>
<dbReference type="RefSeq" id="XP_027200938.1">
    <property type="nucleotide sequence ID" value="XM_027345137.1"/>
</dbReference>
<dbReference type="FunFam" id="2.10.110.10:FF:000027">
    <property type="entry name" value="lipoma-preferred partner isoform X1"/>
    <property type="match status" value="1"/>
</dbReference>
<evidence type="ECO:0000256" key="14">
    <source>
        <dbReference type="SAM" id="MobiDB-lite"/>
    </source>
</evidence>
<evidence type="ECO:0000256" key="1">
    <source>
        <dbReference type="ARBA" id="ARBA00004245"/>
    </source>
</evidence>
<name>A0A6P6Y6A0_DERPT</name>
<dbReference type="GO" id="GO:0098609">
    <property type="term" value="P:cell-cell adhesion"/>
    <property type="evidence" value="ECO:0007669"/>
    <property type="project" value="TreeGrafter"/>
</dbReference>
<keyword evidence="10 13" id="KW-0440">LIM domain</keyword>
<dbReference type="FunFam" id="2.10.110.10:FF:000057">
    <property type="entry name" value="Zyxin"/>
    <property type="match status" value="1"/>
</dbReference>
<dbReference type="InterPro" id="IPR001781">
    <property type="entry name" value="Znf_LIM"/>
</dbReference>
<feature type="region of interest" description="Disordered" evidence="14">
    <location>
        <begin position="73"/>
        <end position="110"/>
    </location>
</feature>
<feature type="domain" description="LIM zinc-binding" evidence="15">
    <location>
        <begin position="493"/>
        <end position="562"/>
    </location>
</feature>
<evidence type="ECO:0000256" key="4">
    <source>
        <dbReference type="ARBA" id="ARBA00022490"/>
    </source>
</evidence>
<organism evidence="16 17">
    <name type="scientific">Dermatophagoides pteronyssinus</name>
    <name type="common">European house dust mite</name>
    <dbReference type="NCBI Taxonomy" id="6956"/>
    <lineage>
        <taxon>Eukaryota</taxon>
        <taxon>Metazoa</taxon>
        <taxon>Ecdysozoa</taxon>
        <taxon>Arthropoda</taxon>
        <taxon>Chelicerata</taxon>
        <taxon>Arachnida</taxon>
        <taxon>Acari</taxon>
        <taxon>Acariformes</taxon>
        <taxon>Sarcoptiformes</taxon>
        <taxon>Astigmata</taxon>
        <taxon>Psoroptidia</taxon>
        <taxon>Analgoidea</taxon>
        <taxon>Pyroglyphidae</taxon>
        <taxon>Dermatophagoidinae</taxon>
        <taxon>Dermatophagoides</taxon>
    </lineage>
</organism>
<dbReference type="PROSITE" id="PS50023">
    <property type="entry name" value="LIM_DOMAIN_2"/>
    <property type="match status" value="3"/>
</dbReference>
<protein>
    <recommendedName>
        <fullName evidence="12">Zyxin</fullName>
    </recommendedName>
</protein>
<evidence type="ECO:0000256" key="3">
    <source>
        <dbReference type="ARBA" id="ARBA00009611"/>
    </source>
</evidence>
<dbReference type="CDD" id="cd09437">
    <property type="entry name" value="LIM3_LPP"/>
    <property type="match status" value="1"/>
</dbReference>
<dbReference type="PANTHER" id="PTHR24207:SF2">
    <property type="entry name" value="ZYX102 PROTEIN"/>
    <property type="match status" value="1"/>
</dbReference>
<feature type="compositionally biased region" description="Low complexity" evidence="14">
    <location>
        <begin position="1"/>
        <end position="25"/>
    </location>
</feature>
<keyword evidence="9" id="KW-0965">Cell junction</keyword>
<dbReference type="Pfam" id="PF00412">
    <property type="entry name" value="LIM"/>
    <property type="match status" value="3"/>
</dbReference>
<keyword evidence="16" id="KW-1185">Reference proteome</keyword>
<feature type="domain" description="LIM zinc-binding" evidence="15">
    <location>
        <begin position="372"/>
        <end position="431"/>
    </location>
</feature>
<dbReference type="PANTHER" id="PTHR24207">
    <property type="entry name" value="ZYX102 PROTEIN"/>
    <property type="match status" value="1"/>
</dbReference>
<evidence type="ECO:0000256" key="7">
    <source>
        <dbReference type="ARBA" id="ARBA00022833"/>
    </source>
</evidence>
<dbReference type="SMART" id="SM00132">
    <property type="entry name" value="LIM"/>
    <property type="match status" value="3"/>
</dbReference>
<dbReference type="GO" id="GO:0005925">
    <property type="term" value="C:focal adhesion"/>
    <property type="evidence" value="ECO:0007669"/>
    <property type="project" value="UniProtKB-SubCell"/>
</dbReference>
<feature type="region of interest" description="Disordered" evidence="14">
    <location>
        <begin position="315"/>
        <end position="335"/>
    </location>
</feature>
<evidence type="ECO:0000313" key="17">
    <source>
        <dbReference type="RefSeq" id="XP_027200938.1"/>
    </source>
</evidence>
<dbReference type="CTD" id="7791"/>
<evidence type="ECO:0000256" key="12">
    <source>
        <dbReference type="ARBA" id="ARBA00039396"/>
    </source>
</evidence>
<evidence type="ECO:0000256" key="2">
    <source>
        <dbReference type="ARBA" id="ARBA00004246"/>
    </source>
</evidence>
<evidence type="ECO:0000313" key="16">
    <source>
        <dbReference type="Proteomes" id="UP000515146"/>
    </source>
</evidence>
<evidence type="ECO:0000256" key="5">
    <source>
        <dbReference type="ARBA" id="ARBA00022723"/>
    </source>
</evidence>
<comment type="subcellular location">
    <subcellularLocation>
        <location evidence="2">Cell junction</location>
        <location evidence="2">Focal adhesion</location>
    </subcellularLocation>
    <subcellularLocation>
        <location evidence="1">Cytoplasm</location>
        <location evidence="1">Cytoskeleton</location>
    </subcellularLocation>
</comment>
<keyword evidence="5 13" id="KW-0479">Metal-binding</keyword>
<dbReference type="Gene3D" id="2.10.110.10">
    <property type="entry name" value="Cysteine Rich Protein"/>
    <property type="match status" value="3"/>
</dbReference>
<keyword evidence="4" id="KW-0963">Cytoplasm</keyword>
<feature type="compositionally biased region" description="Low complexity" evidence="14">
    <location>
        <begin position="99"/>
        <end position="110"/>
    </location>
</feature>
<proteinExistence type="inferred from homology"/>
<dbReference type="GO" id="GO:0046872">
    <property type="term" value="F:metal ion binding"/>
    <property type="evidence" value="ECO:0007669"/>
    <property type="project" value="UniProtKB-KW"/>
</dbReference>
<keyword evidence="8" id="KW-0130">Cell adhesion</keyword>
<evidence type="ECO:0000256" key="13">
    <source>
        <dbReference type="PROSITE-ProRule" id="PRU00125"/>
    </source>
</evidence>
<feature type="compositionally biased region" description="Low complexity" evidence="14">
    <location>
        <begin position="73"/>
        <end position="83"/>
    </location>
</feature>
<evidence type="ECO:0000256" key="10">
    <source>
        <dbReference type="ARBA" id="ARBA00023038"/>
    </source>
</evidence>
<dbReference type="FunCoup" id="A0A6P6Y6A0">
    <property type="interactions" value="28"/>
</dbReference>
<feature type="region of interest" description="Disordered" evidence="14">
    <location>
        <begin position="1"/>
        <end position="31"/>
    </location>
</feature>
<gene>
    <name evidence="17" type="primary">LOC113794971</name>
</gene>
<evidence type="ECO:0000256" key="9">
    <source>
        <dbReference type="ARBA" id="ARBA00022949"/>
    </source>
</evidence>
<sequence>MSYYTIPNKIQNSNNNNPNSQQHQQRTNPNILPSSNIYNNLLIHNSGQSFSPDSSSSSSRIYANNNINPITNHEILNHNNNNYEDLDNLSLPPPPPPSFHYYHQQQQQKPLKIPLNHQESNIRHISQQQSKTNKFDSRNNFPLPPPPPLALSSDIENSATYANLIDTFSGVNIDNVDHKNLNHYHHSNQLVVKSIENQKQQQSKNQPPLYGNIDDYRMVKNPTNNNNSIHGSKSKVQNIYDSIFEPVIDHSSLANNNQHYRDQQQQQQNHHQSPFLNQSNQIFVKNYNSKNSINNNKNISSLKNQSSTNIKNYYHPTRSNQTTTISSSPINNNNNNRPKQIVVKGNQEKQVDHLTDLLVKSMENSGEIDFYGMCNKCGEKVVGEGSGCTAMEMVYHTQCFTCHGCNSELRGKSFYSMDNNPHCEQCYMNSLEKCSVCEKPILDRILRATGKPYHPSCFTCVVCEKCLDGIPFTVDASNQVHCIDCFHNNFAPRCSVCNKPIIPEAGKTETVRVVALERSFHVNCYKCEDCDLLLSSEVEGRGCYPLDDHILCRGCNAKRVQAITG</sequence>
<dbReference type="PROSITE" id="PS00478">
    <property type="entry name" value="LIM_DOMAIN_1"/>
    <property type="match status" value="1"/>
</dbReference>
<feature type="region of interest" description="Disordered" evidence="14">
    <location>
        <begin position="124"/>
        <end position="153"/>
    </location>
</feature>
<dbReference type="FunFam" id="2.10.110.10:FF:000047">
    <property type="entry name" value="lipoma-preferred partner isoform X1"/>
    <property type="match status" value="1"/>
</dbReference>
<evidence type="ECO:0000256" key="8">
    <source>
        <dbReference type="ARBA" id="ARBA00022889"/>
    </source>
</evidence>